<dbReference type="InterPro" id="IPR036280">
    <property type="entry name" value="Multihaem_cyt_sf"/>
</dbReference>
<feature type="domain" description="Cytochrome c-552/4" evidence="3">
    <location>
        <begin position="103"/>
        <end position="161"/>
    </location>
</feature>
<evidence type="ECO:0000313" key="5">
    <source>
        <dbReference type="Proteomes" id="UP000192418"/>
    </source>
</evidence>
<keyword evidence="5" id="KW-1185">Reference proteome</keyword>
<protein>
    <submittedName>
        <fullName evidence="4">Cytochrome c554 and c-prime</fullName>
    </submittedName>
</protein>
<dbReference type="PANTHER" id="PTHR35038">
    <property type="entry name" value="DISSIMILATORY SULFITE REDUCTASE SIRA"/>
    <property type="match status" value="1"/>
</dbReference>
<dbReference type="InterPro" id="IPR023155">
    <property type="entry name" value="Cyt_c-552/4"/>
</dbReference>
<dbReference type="InterPro" id="IPR051829">
    <property type="entry name" value="Multiheme_Cytochr_ET"/>
</dbReference>
<dbReference type="EMBL" id="FWXY01000001">
    <property type="protein sequence ID" value="SMC38660.1"/>
    <property type="molecule type" value="Genomic_DNA"/>
</dbReference>
<feature type="signal peptide" evidence="2">
    <location>
        <begin position="1"/>
        <end position="21"/>
    </location>
</feature>
<accession>A0A1W1YR19</accession>
<dbReference type="Gene3D" id="1.20.850.10">
    <property type="entry name" value="Hydroxylamine Oxidoreductase, Chain A, domain 2"/>
    <property type="match status" value="1"/>
</dbReference>
<evidence type="ECO:0000256" key="2">
    <source>
        <dbReference type="SAM" id="SignalP"/>
    </source>
</evidence>
<reference evidence="4 5" key="1">
    <citation type="submission" date="2017-04" db="EMBL/GenBank/DDBJ databases">
        <authorList>
            <person name="Afonso C.L."/>
            <person name="Miller P.J."/>
            <person name="Scott M.A."/>
            <person name="Spackman E."/>
            <person name="Goraichik I."/>
            <person name="Dimitrov K.M."/>
            <person name="Suarez D.L."/>
            <person name="Swayne D.E."/>
        </authorList>
    </citation>
    <scope>NUCLEOTIDE SEQUENCE [LARGE SCALE GENOMIC DNA]</scope>
    <source>
        <strain evidence="4 5">DSM 3385</strain>
    </source>
</reference>
<dbReference type="GO" id="GO:0016491">
    <property type="term" value="F:oxidoreductase activity"/>
    <property type="evidence" value="ECO:0007669"/>
    <property type="project" value="TreeGrafter"/>
</dbReference>
<sequence length="529" mass="58977">MTLLRAFTVMTLLGFVSAGSALGLTQESFDVKNPKVQEMNKKCITCHLKENKSLVLQWESSAHAAAKEGQVGCYNCHAADKGDEMGYQHEGAFIKAILSPNDCAKCHEPEAKEMAVSHHATAGEIMASLDNMLAEVVGGMPTNKANMVSGCWQCHGSVVAPKRDVDGKLLRSKTDAPQMDHNTWPNSGIGRINPDGTKGVCNACHSKHSFSASRARQPENCGKCHLGPDHPQKEIYEESKHGIAYFTAPKGPGPDGMNIHKDGAWVLGDDYYTAPTCSTCHMGSFVKLNGAVAKNSHNVGDRLSWNLRAPVSSKLNRVTFTDDTVTDIPGEIPPRPGQKAKKKSYVREGDKLKKVIEEKTIKSVVSWKERRTAMQEVCKSCHGVNQVRDFYKQLDDVVNLYNDKFAKPGVELVGMMKKDGIWENSGFQNKLGYTWFEIWHHEGRRARMAAAMFAPDYTHWHGLYEISRNFYHEFLPEVQEMADHAGMGEKYKTHIEALLAQPEHLWIKTGGSAETMKLIEEERKLRYNQ</sequence>
<dbReference type="AlphaFoldDB" id="A0A1W1YR19"/>
<feature type="chain" id="PRO_5012868011" evidence="2">
    <location>
        <begin position="22"/>
        <end position="529"/>
    </location>
</feature>
<evidence type="ECO:0000259" key="3">
    <source>
        <dbReference type="Pfam" id="PF13435"/>
    </source>
</evidence>
<gene>
    <name evidence="4" type="ORF">SAMN02746065_101272</name>
</gene>
<proteinExistence type="predicted"/>
<evidence type="ECO:0000313" key="4">
    <source>
        <dbReference type="EMBL" id="SMC38660.1"/>
    </source>
</evidence>
<dbReference type="Gene3D" id="1.10.780.10">
    <property type="entry name" value="Hydroxylamine Oxidoreductase, Chain A, domain 1"/>
    <property type="match status" value="1"/>
</dbReference>
<dbReference type="Proteomes" id="UP000192418">
    <property type="component" value="Unassembled WGS sequence"/>
</dbReference>
<evidence type="ECO:0000256" key="1">
    <source>
        <dbReference type="ARBA" id="ARBA00022729"/>
    </source>
</evidence>
<dbReference type="SUPFAM" id="SSF48695">
    <property type="entry name" value="Multiheme cytochromes"/>
    <property type="match status" value="1"/>
</dbReference>
<dbReference type="STRING" id="1121400.SAMN02746065_101272"/>
<dbReference type="Pfam" id="PF13447">
    <property type="entry name" value="Multi-haem_cyto"/>
    <property type="match status" value="1"/>
</dbReference>
<organism evidence="4 5">
    <name type="scientific">Desulfocicer vacuolatum DSM 3385</name>
    <dbReference type="NCBI Taxonomy" id="1121400"/>
    <lineage>
        <taxon>Bacteria</taxon>
        <taxon>Pseudomonadati</taxon>
        <taxon>Thermodesulfobacteriota</taxon>
        <taxon>Desulfobacteria</taxon>
        <taxon>Desulfobacterales</taxon>
        <taxon>Desulfobacteraceae</taxon>
        <taxon>Desulfocicer</taxon>
    </lineage>
</organism>
<keyword evidence="1 2" id="KW-0732">Signal</keyword>
<dbReference type="Pfam" id="PF13435">
    <property type="entry name" value="Cytochrome_C554"/>
    <property type="match status" value="1"/>
</dbReference>
<dbReference type="PANTHER" id="PTHR35038:SF8">
    <property type="entry name" value="C-TYPE POLYHEME CYTOCHROME OMCC"/>
    <property type="match status" value="1"/>
</dbReference>
<dbReference type="RefSeq" id="WP_084066573.1">
    <property type="nucleotide sequence ID" value="NZ_FWXY01000001.1"/>
</dbReference>
<name>A0A1W1YR19_9BACT</name>
<dbReference type="OrthoDB" id="9814800at2"/>